<protein>
    <submittedName>
        <fullName evidence="1">TolC family protein</fullName>
    </submittedName>
</protein>
<dbReference type="EMBL" id="CP035807">
    <property type="protein sequence ID" value="QEN03554.1"/>
    <property type="molecule type" value="Genomic_DNA"/>
</dbReference>
<dbReference type="KEGG" id="sper:EW093_02175"/>
<dbReference type="Proteomes" id="UP000323824">
    <property type="component" value="Chromosome"/>
</dbReference>
<reference evidence="1 2" key="2">
    <citation type="submission" date="2019-09" db="EMBL/GenBank/DDBJ databases">
        <title>Complete Genome Sequence and Methylome Analysis of free living Spirochaetas.</title>
        <authorList>
            <person name="Leshcheva N."/>
            <person name="Mikheeva N."/>
        </authorList>
    </citation>
    <scope>NUCLEOTIDE SEQUENCE [LARGE SCALE GENOMIC DNA]</scope>
    <source>
        <strain evidence="1 2">P</strain>
    </source>
</reference>
<dbReference type="RefSeq" id="WP_149566812.1">
    <property type="nucleotide sequence ID" value="NZ_CP035807.1"/>
</dbReference>
<evidence type="ECO:0000313" key="2">
    <source>
        <dbReference type="Proteomes" id="UP000323824"/>
    </source>
</evidence>
<dbReference type="GO" id="GO:0015562">
    <property type="term" value="F:efflux transmembrane transporter activity"/>
    <property type="evidence" value="ECO:0007669"/>
    <property type="project" value="InterPro"/>
</dbReference>
<dbReference type="AlphaFoldDB" id="A0A5C1QA73"/>
<dbReference type="SUPFAM" id="SSF56954">
    <property type="entry name" value="Outer membrane efflux proteins (OEP)"/>
    <property type="match status" value="1"/>
</dbReference>
<evidence type="ECO:0000313" key="1">
    <source>
        <dbReference type="EMBL" id="QEN03554.1"/>
    </source>
</evidence>
<dbReference type="Gene3D" id="1.20.1600.10">
    <property type="entry name" value="Outer membrane efflux proteins (OEP)"/>
    <property type="match status" value="1"/>
</dbReference>
<sequence>MKIISLIAFVLCISPFLFSKDIISIVDILNNASKNHSSWINLEKNRENVKLNTVLLKESFLPDFSFGDGQTPIYTYGSQSEKYYHNISLITQMNWWLPTDGTLSISALDTISYAQTDDDNVISQSPVLSFSYTQPTWLSGKFIEPSLYSKIHRLQLDIPLNEDRIKYLIDRNNLIYDLIKDLLDIDNKKREVQLLEMNFKIADDELEVFKSNRDKGLVSGTDYWKKQLERDTIQDSLWEKKSNLELIVSRFLNNYGYSSKKDSLNMPEFPELPTIPLNDNPTPSLLMMLQKIKLEKAELQSTVYRKQNASYLTTSFSIAPKYGIRNDPSSFSDSLNFGTEDSYIDYSLSVTFKLSSKNIREQNTQGKIVELDYDTAKKEYEDTDRTEKLELQLLSDNYKILKDRKERLFSSINYAKTLFDGEKKLLGIGRTTPLLVQQAKFNYESRKNDLKNIENDLYLLNLKMIASKGYDLMILLK</sequence>
<gene>
    <name evidence="1" type="ORF">EW093_02175</name>
</gene>
<keyword evidence="2" id="KW-1185">Reference proteome</keyword>
<reference evidence="1 2" key="1">
    <citation type="submission" date="2019-02" db="EMBL/GenBank/DDBJ databases">
        <authorList>
            <person name="Fomenkov A."/>
            <person name="Dubinina G."/>
            <person name="Grabovich M."/>
            <person name="Vincze T."/>
            <person name="Roberts R.J."/>
        </authorList>
    </citation>
    <scope>NUCLEOTIDE SEQUENCE [LARGE SCALE GENOMIC DNA]</scope>
    <source>
        <strain evidence="1 2">P</strain>
    </source>
</reference>
<organism evidence="1 2">
    <name type="scientific">Thiospirochaeta perfilievii</name>
    <dbReference type="NCBI Taxonomy" id="252967"/>
    <lineage>
        <taxon>Bacteria</taxon>
        <taxon>Pseudomonadati</taxon>
        <taxon>Spirochaetota</taxon>
        <taxon>Spirochaetia</taxon>
        <taxon>Spirochaetales</taxon>
        <taxon>Spirochaetaceae</taxon>
        <taxon>Thiospirochaeta</taxon>
    </lineage>
</organism>
<accession>A0A5C1QA73</accession>
<name>A0A5C1QA73_9SPIO</name>
<proteinExistence type="predicted"/>